<dbReference type="OrthoDB" id="5339426at2"/>
<dbReference type="RefSeq" id="WP_013819165.1">
    <property type="nucleotide sequence ID" value="NC_015572.1"/>
</dbReference>
<reference key="2">
    <citation type="submission" date="2011-05" db="EMBL/GenBank/DDBJ databases">
        <title>Complete genome sequence of the aerobic marine methanotroph Methylomonas methanica MC09.</title>
        <authorList>
            <person name="Boden R."/>
            <person name="Cunliffe M."/>
            <person name="Scanlan J."/>
            <person name="Moussard H."/>
            <person name="Kits K.D."/>
            <person name="Klotz M."/>
            <person name="Jetten M."/>
            <person name="Vuilleumier S."/>
            <person name="Han J."/>
            <person name="Peters L."/>
            <person name="Mikhailova N."/>
            <person name="Teshima H."/>
            <person name="Tapia R."/>
            <person name="Kyrpides N."/>
            <person name="Ivanova N."/>
            <person name="Pagani I."/>
            <person name="Cheng J.-F."/>
            <person name="Goodwin L."/>
            <person name="Han C."/>
            <person name="Hauser L."/>
            <person name="Land M."/>
            <person name="Lapidus A."/>
            <person name="Lucas S."/>
            <person name="Pitluck S."/>
            <person name="Woyke T."/>
            <person name="Stein L.Y."/>
            <person name="Murrell C."/>
        </authorList>
    </citation>
    <scope>NUCLEOTIDE SEQUENCE</scope>
    <source>
        <strain>MC09</strain>
    </source>
</reference>
<dbReference type="Proteomes" id="UP000008888">
    <property type="component" value="Chromosome"/>
</dbReference>
<organism evidence="1 2">
    <name type="scientific">Methylomonas methanica (strain DSM 25384 / MC09)</name>
    <dbReference type="NCBI Taxonomy" id="857087"/>
    <lineage>
        <taxon>Bacteria</taxon>
        <taxon>Pseudomonadati</taxon>
        <taxon>Pseudomonadota</taxon>
        <taxon>Gammaproteobacteria</taxon>
        <taxon>Methylococcales</taxon>
        <taxon>Methylococcaceae</taxon>
        <taxon>Methylomonas</taxon>
    </lineage>
</organism>
<proteinExistence type="predicted"/>
<name>F9ZXE1_METMM</name>
<dbReference type="HOGENOM" id="CLU_1840975_0_0_6"/>
<dbReference type="STRING" id="857087.Metme_2538"/>
<dbReference type="KEGG" id="mmt:Metme_2538"/>
<dbReference type="eggNOG" id="ENOG5033ZFM">
    <property type="taxonomic scope" value="Bacteria"/>
</dbReference>
<accession>F9ZXE1</accession>
<reference evidence="1 2" key="1">
    <citation type="journal article" date="2011" name="J. Bacteriol.">
        <title>Complete Genome Sequence of the Aerobic Marine Methanotroph Methylomonas methanica MC09.</title>
        <authorList>
            <person name="Boden R."/>
            <person name="Cunliffe M."/>
            <person name="Scanlan J."/>
            <person name="Moussard H."/>
            <person name="Kits K.D."/>
            <person name="Klotz M.G."/>
            <person name="Jetten M.S."/>
            <person name="Vuilleumier S."/>
            <person name="Han J."/>
            <person name="Peters L."/>
            <person name="Mikhailova N."/>
            <person name="Teshima H."/>
            <person name="Tapia R."/>
            <person name="Kyrpides N."/>
            <person name="Ivanova N."/>
            <person name="Pagani I."/>
            <person name="Cheng J.F."/>
            <person name="Goodwin L."/>
            <person name="Han C."/>
            <person name="Hauser L."/>
            <person name="Land M.L."/>
            <person name="Lapidus A."/>
            <person name="Lucas S."/>
            <person name="Pitluck S."/>
            <person name="Woyke T."/>
            <person name="Stein L."/>
            <person name="Murrell J.C."/>
        </authorList>
    </citation>
    <scope>NUCLEOTIDE SEQUENCE [LARGE SCALE GENOMIC DNA]</scope>
    <source>
        <strain evidence="1 2">MC09</strain>
    </source>
</reference>
<evidence type="ECO:0000313" key="1">
    <source>
        <dbReference type="EMBL" id="AEG00929.1"/>
    </source>
</evidence>
<gene>
    <name evidence="1" type="ordered locus">Metme_2538</name>
</gene>
<dbReference type="EMBL" id="CP002738">
    <property type="protein sequence ID" value="AEG00929.1"/>
    <property type="molecule type" value="Genomic_DNA"/>
</dbReference>
<sequence>MSYSIWFQSHGRKHRTIVDKLVGNGYSKEQIINYFDFDNMVVSEPTFCVLYADQKKCHDMEGLNCFLCACPLFRFDDSGIDSEHGLPAFSRCEVRSKFGRQAEFGGKIHQDCSACVVPHSRRYAAKHYDENWFSIMSDCDLANRLKGPVTA</sequence>
<protein>
    <submittedName>
        <fullName evidence="1">Uncharacterized protein</fullName>
    </submittedName>
</protein>
<reference evidence="2" key="3">
    <citation type="submission" date="2011-05" db="EMBL/GenBank/DDBJ databases">
        <title>Complete sequence of Methylomonas methanica MC09.</title>
        <authorList>
            <consortium name="US DOE Joint Genome Institute"/>
            <person name="Lucas S."/>
            <person name="Han J."/>
            <person name="Lapidus A."/>
            <person name="Cheng J.-F."/>
            <person name="Goodwin L."/>
            <person name="Pitluck S."/>
            <person name="Peters L."/>
            <person name="Mikhailova N."/>
            <person name="Teshima H."/>
            <person name="Han C."/>
            <person name="Tapia R."/>
            <person name="Land M."/>
            <person name="Hauser L."/>
            <person name="Kyrpides N."/>
            <person name="Ivanova N."/>
            <person name="Pagani I."/>
            <person name="Stein L."/>
            <person name="Woyke T."/>
        </authorList>
    </citation>
    <scope>NUCLEOTIDE SEQUENCE [LARGE SCALE GENOMIC DNA]</scope>
    <source>
        <strain evidence="2">MC09</strain>
    </source>
</reference>
<evidence type="ECO:0000313" key="2">
    <source>
        <dbReference type="Proteomes" id="UP000008888"/>
    </source>
</evidence>
<dbReference type="AlphaFoldDB" id="F9ZXE1"/>
<keyword evidence="2" id="KW-1185">Reference proteome</keyword>